<reference evidence="2 3" key="1">
    <citation type="journal article" date="2015" name="Nature">
        <title>rRNA introns, odd ribosomes, and small enigmatic genomes across a large radiation of phyla.</title>
        <authorList>
            <person name="Brown C.T."/>
            <person name="Hug L.A."/>
            <person name="Thomas B.C."/>
            <person name="Sharon I."/>
            <person name="Castelle C.J."/>
            <person name="Singh A."/>
            <person name="Wilkins M.J."/>
            <person name="Williams K.H."/>
            <person name="Banfield J.F."/>
        </authorList>
    </citation>
    <scope>NUCLEOTIDE SEQUENCE [LARGE SCALE GENOMIC DNA]</scope>
</reference>
<keyword evidence="1" id="KW-1133">Transmembrane helix</keyword>
<dbReference type="EMBL" id="LCFS01000002">
    <property type="protein sequence ID" value="KKT01100.1"/>
    <property type="molecule type" value="Genomic_DNA"/>
</dbReference>
<organism evidence="2 3">
    <name type="scientific">Candidatus Nomurabacteria bacterium GW2011_GWA2_43_15</name>
    <dbReference type="NCBI Taxonomy" id="1618738"/>
    <lineage>
        <taxon>Bacteria</taxon>
        <taxon>Candidatus Nomuraibacteriota</taxon>
    </lineage>
</organism>
<name>A0A0G1DTZ2_9BACT</name>
<evidence type="ECO:0000256" key="1">
    <source>
        <dbReference type="SAM" id="Phobius"/>
    </source>
</evidence>
<evidence type="ECO:0000313" key="3">
    <source>
        <dbReference type="Proteomes" id="UP000034646"/>
    </source>
</evidence>
<keyword evidence="1" id="KW-0812">Transmembrane</keyword>
<accession>A0A0G1DTZ2</accession>
<gene>
    <name evidence="2" type="ORF">UV76_C0002G0013</name>
</gene>
<sequence length="185" mass="20937">MQDSPHSFQKFKKVPLLLSVIFLAFSAVVLVFLYKGAKSNQMISEKMQTEWQTEATRREGIKSLDRSIKAIEDKRILLESHFAQSSNVVPFLDTIEELALEAKAKSEVVSVDIPKEEKKLSVAIKTSGSFEALYRFLTLLENSPYELEFVSVDLQKSSKEVISEEVTASAEWTALFRVKLLSFVP</sequence>
<dbReference type="Proteomes" id="UP000034646">
    <property type="component" value="Unassembled WGS sequence"/>
</dbReference>
<dbReference type="STRING" id="1618738.UV76_C0002G0013"/>
<protein>
    <recommendedName>
        <fullName evidence="4">Type IV pilus assembly protein PilO</fullName>
    </recommendedName>
</protein>
<keyword evidence="1" id="KW-0472">Membrane</keyword>
<proteinExistence type="predicted"/>
<dbReference type="AlphaFoldDB" id="A0A0G1DTZ2"/>
<comment type="caution">
    <text evidence="2">The sequence shown here is derived from an EMBL/GenBank/DDBJ whole genome shotgun (WGS) entry which is preliminary data.</text>
</comment>
<evidence type="ECO:0008006" key="4">
    <source>
        <dbReference type="Google" id="ProtNLM"/>
    </source>
</evidence>
<feature type="transmembrane region" description="Helical" evidence="1">
    <location>
        <begin position="14"/>
        <end position="34"/>
    </location>
</feature>
<evidence type="ECO:0000313" key="2">
    <source>
        <dbReference type="EMBL" id="KKT01100.1"/>
    </source>
</evidence>